<organism evidence="1 2">
    <name type="scientific">Burkholderia aenigmatica</name>
    <dbReference type="NCBI Taxonomy" id="2015348"/>
    <lineage>
        <taxon>Bacteria</taxon>
        <taxon>Pseudomonadati</taxon>
        <taxon>Pseudomonadota</taxon>
        <taxon>Betaproteobacteria</taxon>
        <taxon>Burkholderiales</taxon>
        <taxon>Burkholderiaceae</taxon>
        <taxon>Burkholderia</taxon>
        <taxon>Burkholderia cepacia complex</taxon>
    </lineage>
</organism>
<reference evidence="1 2" key="1">
    <citation type="submission" date="2020-04" db="EMBL/GenBank/DDBJ databases">
        <authorList>
            <person name="Depoorter E."/>
        </authorList>
    </citation>
    <scope>NUCLEOTIDE SEQUENCE [LARGE SCALE GENOMIC DNA]</scope>
    <source>
        <strain evidence="1 2">BCC0217</strain>
    </source>
</reference>
<accession>A0A6J5IR70</accession>
<name>A0A6J5IR70_9BURK</name>
<dbReference type="AlphaFoldDB" id="A0A6J5IR70"/>
<gene>
    <name evidence="1" type="ORF">BLA3211_01159</name>
</gene>
<dbReference type="EMBL" id="CABWIL020000003">
    <property type="protein sequence ID" value="CAB3961418.1"/>
    <property type="molecule type" value="Genomic_DNA"/>
</dbReference>
<evidence type="ECO:0000313" key="2">
    <source>
        <dbReference type="Proteomes" id="UP000494301"/>
    </source>
</evidence>
<proteinExistence type="predicted"/>
<dbReference type="Proteomes" id="UP000494301">
    <property type="component" value="Unassembled WGS sequence"/>
</dbReference>
<evidence type="ECO:0000313" key="1">
    <source>
        <dbReference type="EMBL" id="CAB3961418.1"/>
    </source>
</evidence>
<sequence length="121" mass="13061">MSQLGAMPPALAAQSISRREIVLPLAAALECIDFCECHRIPIYGWEGWVLTIDGRVGHGSAPQGTVCLADWPLEDAAALCRRTMVSDAEAWQTDNPGTTDKLHFCITIGDPPESPRSRSGN</sequence>
<dbReference type="RefSeq" id="WP_164462691.1">
    <property type="nucleotide sequence ID" value="NZ_CABVQF010000022.1"/>
</dbReference>
<protein>
    <submittedName>
        <fullName evidence="1">Uncharacterized protein</fullName>
    </submittedName>
</protein>